<feature type="region of interest" description="Disordered" evidence="10">
    <location>
        <begin position="329"/>
        <end position="365"/>
    </location>
</feature>
<sequence length="365" mass="40138">MRDRSELPTPRTEGEILSSSNLKAFTFNDLKTATKNFRPDSLLGEGGFGHVYKGWIGTGLVVAVKKLKPEGFQGHKEWLTEVDYLGQLHHKNLVRLIGYCSDGDNRLLVYEFMPKGSLENHLFRSMGGADPLSWAIRLKVAIGAARGLSFLHDAENQVIYRDFKASNILLDSEFNAKLSDFGLAKAGPTGDKTHVSTQVMGTHGYAAPEYIATGRLSAKADVYSFGVVLLELLTGRRALDKSKPGIEQNLVDWARPHLGDKRRLYRIMDTKLGGQYPKKGANAIASIALQCICGDAKMRPRMSQVLEELEQLQDAKYGSPSPLVDIRKASHAVPRSPMRVQPSPRRSLGAAAASPLPGYRTAQVH</sequence>
<dbReference type="OrthoDB" id="4062651at2759"/>
<evidence type="ECO:0000256" key="6">
    <source>
        <dbReference type="ARBA" id="ARBA00022821"/>
    </source>
</evidence>
<evidence type="ECO:0000256" key="7">
    <source>
        <dbReference type="ARBA" id="ARBA00022840"/>
    </source>
</evidence>
<dbReference type="FunFam" id="3.30.200.20:FF:000228">
    <property type="entry name" value="Serine/threonine-protein kinase BIK1"/>
    <property type="match status" value="1"/>
</dbReference>
<dbReference type="InterPro" id="IPR017441">
    <property type="entry name" value="Protein_kinase_ATP_BS"/>
</dbReference>
<proteinExistence type="inferred from homology"/>
<dbReference type="GO" id="GO:0004674">
    <property type="term" value="F:protein serine/threonine kinase activity"/>
    <property type="evidence" value="ECO:0007669"/>
    <property type="project" value="UniProtKB-KW"/>
</dbReference>
<dbReference type="EC" id="2.7.11.1" evidence="1"/>
<protein>
    <recommendedName>
        <fullName evidence="1">non-specific serine/threonine protein kinase</fullName>
        <ecNumber evidence="1">2.7.11.1</ecNumber>
    </recommendedName>
</protein>
<dbReference type="PROSITE" id="PS00108">
    <property type="entry name" value="PROTEIN_KINASE_ST"/>
    <property type="match status" value="1"/>
</dbReference>
<evidence type="ECO:0000256" key="9">
    <source>
        <dbReference type="RuleBase" id="RU000304"/>
    </source>
</evidence>
<comment type="similarity">
    <text evidence="9">Belongs to the protein kinase superfamily.</text>
</comment>
<evidence type="ECO:0000256" key="3">
    <source>
        <dbReference type="ARBA" id="ARBA00022679"/>
    </source>
</evidence>
<feature type="domain" description="Protein kinase" evidence="11">
    <location>
        <begin position="37"/>
        <end position="312"/>
    </location>
</feature>
<dbReference type="Gene3D" id="3.30.200.20">
    <property type="entry name" value="Phosphorylase Kinase, domain 1"/>
    <property type="match status" value="1"/>
</dbReference>
<dbReference type="PROSITE" id="PS00107">
    <property type="entry name" value="PROTEIN_KINASE_ATP"/>
    <property type="match status" value="1"/>
</dbReference>
<dbReference type="SUPFAM" id="SSF56112">
    <property type="entry name" value="Protein kinase-like (PK-like)"/>
    <property type="match status" value="1"/>
</dbReference>
<evidence type="ECO:0000256" key="5">
    <source>
        <dbReference type="ARBA" id="ARBA00022777"/>
    </source>
</evidence>
<evidence type="ECO:0000259" key="11">
    <source>
        <dbReference type="PROSITE" id="PS50011"/>
    </source>
</evidence>
<evidence type="ECO:0000256" key="8">
    <source>
        <dbReference type="PROSITE-ProRule" id="PRU10141"/>
    </source>
</evidence>
<dbReference type="FunFam" id="1.10.510.10:FF:000258">
    <property type="entry name" value="Probable serine/threonine-protein kinase PBL8"/>
    <property type="match status" value="1"/>
</dbReference>
<dbReference type="InterPro" id="IPR011009">
    <property type="entry name" value="Kinase-like_dom_sf"/>
</dbReference>
<accession>A0A835C101</accession>
<dbReference type="InterPro" id="IPR001245">
    <property type="entry name" value="Ser-Thr/Tyr_kinase_cat_dom"/>
</dbReference>
<dbReference type="Pfam" id="PF07714">
    <property type="entry name" value="PK_Tyr_Ser-Thr"/>
    <property type="match status" value="1"/>
</dbReference>
<dbReference type="AlphaFoldDB" id="A0A835C101"/>
<evidence type="ECO:0000256" key="1">
    <source>
        <dbReference type="ARBA" id="ARBA00012513"/>
    </source>
</evidence>
<organism evidence="12 13">
    <name type="scientific">Digitaria exilis</name>
    <dbReference type="NCBI Taxonomy" id="1010633"/>
    <lineage>
        <taxon>Eukaryota</taxon>
        <taxon>Viridiplantae</taxon>
        <taxon>Streptophyta</taxon>
        <taxon>Embryophyta</taxon>
        <taxon>Tracheophyta</taxon>
        <taxon>Spermatophyta</taxon>
        <taxon>Magnoliopsida</taxon>
        <taxon>Liliopsida</taxon>
        <taxon>Poales</taxon>
        <taxon>Poaceae</taxon>
        <taxon>PACMAD clade</taxon>
        <taxon>Panicoideae</taxon>
        <taxon>Panicodae</taxon>
        <taxon>Paniceae</taxon>
        <taxon>Anthephorinae</taxon>
        <taxon>Digitaria</taxon>
    </lineage>
</organism>
<dbReference type="Gene3D" id="1.10.510.10">
    <property type="entry name" value="Transferase(Phosphotransferase) domain 1"/>
    <property type="match status" value="1"/>
</dbReference>
<evidence type="ECO:0000313" key="13">
    <source>
        <dbReference type="Proteomes" id="UP000636709"/>
    </source>
</evidence>
<reference evidence="12" key="1">
    <citation type="submission" date="2020-07" db="EMBL/GenBank/DDBJ databases">
        <title>Genome sequence and genetic diversity analysis of an under-domesticated orphan crop, white fonio (Digitaria exilis).</title>
        <authorList>
            <person name="Bennetzen J.L."/>
            <person name="Chen S."/>
            <person name="Ma X."/>
            <person name="Wang X."/>
            <person name="Yssel A.E.J."/>
            <person name="Chaluvadi S.R."/>
            <person name="Johnson M."/>
            <person name="Gangashetty P."/>
            <person name="Hamidou F."/>
            <person name="Sanogo M.D."/>
            <person name="Zwaenepoel A."/>
            <person name="Wallace J."/>
            <person name="Van De Peer Y."/>
            <person name="Van Deynze A."/>
        </authorList>
    </citation>
    <scope>NUCLEOTIDE SEQUENCE</scope>
    <source>
        <tissue evidence="12">Leaves</tissue>
    </source>
</reference>
<comment type="caution">
    <text evidence="12">The sequence shown here is derived from an EMBL/GenBank/DDBJ whole genome shotgun (WGS) entry which is preliminary data.</text>
</comment>
<dbReference type="InterPro" id="IPR000719">
    <property type="entry name" value="Prot_kinase_dom"/>
</dbReference>
<dbReference type="InterPro" id="IPR008271">
    <property type="entry name" value="Ser/Thr_kinase_AS"/>
</dbReference>
<dbReference type="PANTHER" id="PTHR45621">
    <property type="entry name" value="OS01G0588500 PROTEIN-RELATED"/>
    <property type="match status" value="1"/>
</dbReference>
<dbReference type="Proteomes" id="UP000636709">
    <property type="component" value="Unassembled WGS sequence"/>
</dbReference>
<keyword evidence="2 9" id="KW-0723">Serine/threonine-protein kinase</keyword>
<keyword evidence="13" id="KW-1185">Reference proteome</keyword>
<keyword evidence="4 8" id="KW-0547">Nucleotide-binding</keyword>
<dbReference type="CDD" id="cd14066">
    <property type="entry name" value="STKc_IRAK"/>
    <property type="match status" value="1"/>
</dbReference>
<gene>
    <name evidence="12" type="ORF">HU200_025725</name>
</gene>
<keyword evidence="7 8" id="KW-0067">ATP-binding</keyword>
<evidence type="ECO:0000256" key="2">
    <source>
        <dbReference type="ARBA" id="ARBA00022527"/>
    </source>
</evidence>
<name>A0A835C101_9POAL</name>
<keyword evidence="3" id="KW-0808">Transferase</keyword>
<dbReference type="InterPro" id="IPR050823">
    <property type="entry name" value="Plant_Ser_Thr_Prot_Kinase"/>
</dbReference>
<feature type="binding site" evidence="8">
    <location>
        <position position="66"/>
    </location>
    <ligand>
        <name>ATP</name>
        <dbReference type="ChEBI" id="CHEBI:30616"/>
    </ligand>
</feature>
<evidence type="ECO:0000256" key="4">
    <source>
        <dbReference type="ARBA" id="ARBA00022741"/>
    </source>
</evidence>
<keyword evidence="6" id="KW-0611">Plant defense</keyword>
<evidence type="ECO:0000313" key="12">
    <source>
        <dbReference type="EMBL" id="KAF8718231.1"/>
    </source>
</evidence>
<dbReference type="PROSITE" id="PS50011">
    <property type="entry name" value="PROTEIN_KINASE_DOM"/>
    <property type="match status" value="1"/>
</dbReference>
<dbReference type="EMBL" id="JACEFO010001712">
    <property type="protein sequence ID" value="KAF8718231.1"/>
    <property type="molecule type" value="Genomic_DNA"/>
</dbReference>
<keyword evidence="5" id="KW-0418">Kinase</keyword>
<evidence type="ECO:0000256" key="10">
    <source>
        <dbReference type="SAM" id="MobiDB-lite"/>
    </source>
</evidence>
<dbReference type="GO" id="GO:0006952">
    <property type="term" value="P:defense response"/>
    <property type="evidence" value="ECO:0007669"/>
    <property type="project" value="UniProtKB-KW"/>
</dbReference>
<dbReference type="GO" id="GO:0005524">
    <property type="term" value="F:ATP binding"/>
    <property type="evidence" value="ECO:0007669"/>
    <property type="project" value="UniProtKB-UniRule"/>
</dbReference>